<evidence type="ECO:0000313" key="3">
    <source>
        <dbReference type="Proteomes" id="UP000598146"/>
    </source>
</evidence>
<sequence length="75" mass="8131">MNMETTAASAAPRPTGVWIKSRRSAPASNCVEVQYLPEGGVEVRNSKRPEAGSLIFTDEEFDAWVGGAKDGDFDR</sequence>
<accession>A0A931CK65</accession>
<feature type="domain" description="DUF397" evidence="1">
    <location>
        <begin position="17"/>
        <end position="69"/>
    </location>
</feature>
<dbReference type="EMBL" id="JADQTO010000056">
    <property type="protein sequence ID" value="MBG0569182.1"/>
    <property type="molecule type" value="Genomic_DNA"/>
</dbReference>
<dbReference type="InterPro" id="IPR007278">
    <property type="entry name" value="DUF397"/>
</dbReference>
<evidence type="ECO:0000259" key="1">
    <source>
        <dbReference type="Pfam" id="PF04149"/>
    </source>
</evidence>
<organism evidence="2 3">
    <name type="scientific">Actinoplanes aureus</name>
    <dbReference type="NCBI Taxonomy" id="2792083"/>
    <lineage>
        <taxon>Bacteria</taxon>
        <taxon>Bacillati</taxon>
        <taxon>Actinomycetota</taxon>
        <taxon>Actinomycetes</taxon>
        <taxon>Micromonosporales</taxon>
        <taxon>Micromonosporaceae</taxon>
        <taxon>Actinoplanes</taxon>
    </lineage>
</organism>
<comment type="caution">
    <text evidence="2">The sequence shown here is derived from an EMBL/GenBank/DDBJ whole genome shotgun (WGS) entry which is preliminary data.</text>
</comment>
<protein>
    <submittedName>
        <fullName evidence="2">DUF397 domain-containing protein</fullName>
    </submittedName>
</protein>
<proteinExistence type="predicted"/>
<dbReference type="Pfam" id="PF04149">
    <property type="entry name" value="DUF397"/>
    <property type="match status" value="1"/>
</dbReference>
<name>A0A931CK65_9ACTN</name>
<reference evidence="2" key="1">
    <citation type="submission" date="2020-11" db="EMBL/GenBank/DDBJ databases">
        <title>Isolation and identification of active actinomycetes.</title>
        <authorList>
            <person name="Sun X."/>
        </authorList>
    </citation>
    <scope>NUCLEOTIDE SEQUENCE</scope>
    <source>
        <strain evidence="2">NEAU-A11</strain>
    </source>
</reference>
<keyword evidence="3" id="KW-1185">Reference proteome</keyword>
<dbReference type="AlphaFoldDB" id="A0A931CK65"/>
<dbReference type="Proteomes" id="UP000598146">
    <property type="component" value="Unassembled WGS sequence"/>
</dbReference>
<gene>
    <name evidence="2" type="ORF">I4J89_48020</name>
</gene>
<evidence type="ECO:0000313" key="2">
    <source>
        <dbReference type="EMBL" id="MBG0569182.1"/>
    </source>
</evidence>